<dbReference type="EMBL" id="CP031775">
    <property type="protein sequence ID" value="QDZ91560.1"/>
    <property type="molecule type" value="Genomic_DNA"/>
</dbReference>
<name>A0A5B8QY11_9GAMM</name>
<dbReference type="Pfam" id="PF01433">
    <property type="entry name" value="Peptidase_M1"/>
    <property type="match status" value="1"/>
</dbReference>
<keyword evidence="1" id="KW-1133">Transmembrane helix</keyword>
<organism evidence="3 4">
    <name type="scientific">Shewanella decolorationis</name>
    <dbReference type="NCBI Taxonomy" id="256839"/>
    <lineage>
        <taxon>Bacteria</taxon>
        <taxon>Pseudomonadati</taxon>
        <taxon>Pseudomonadota</taxon>
        <taxon>Gammaproteobacteria</taxon>
        <taxon>Alteromonadales</taxon>
        <taxon>Shewanellaceae</taxon>
        <taxon>Shewanella</taxon>
    </lineage>
</organism>
<dbReference type="AlphaFoldDB" id="A0A5B8QY11"/>
<feature type="domain" description="Peptidase M1 membrane alanine aminopeptidase" evidence="2">
    <location>
        <begin position="860"/>
        <end position="1060"/>
    </location>
</feature>
<reference evidence="3 4" key="1">
    <citation type="journal article" date="2019" name="Ecotoxicol. Environ. Saf.">
        <title>Microbial characterization of heavy metal resistant bacterial strains isolated from an electroplating wastewater treatment plant.</title>
        <authorList>
            <person name="Cai X."/>
            <person name="Zheng X."/>
            <person name="Zhang D."/>
            <person name="Iqbal W."/>
            <person name="Liu C."/>
            <person name="Yang B."/>
            <person name="Zhao X."/>
            <person name="Lu X."/>
            <person name="Mao Y."/>
        </authorList>
    </citation>
    <scope>NUCLEOTIDE SEQUENCE [LARGE SCALE GENOMIC DNA]</scope>
    <source>
        <strain evidence="3 4">Ni1-3</strain>
    </source>
</reference>
<feature type="transmembrane region" description="Helical" evidence="1">
    <location>
        <begin position="146"/>
        <end position="167"/>
    </location>
</feature>
<feature type="transmembrane region" description="Helical" evidence="1">
    <location>
        <begin position="20"/>
        <end position="39"/>
    </location>
</feature>
<keyword evidence="1" id="KW-0812">Transmembrane</keyword>
<feature type="transmembrane region" description="Helical" evidence="1">
    <location>
        <begin position="352"/>
        <end position="370"/>
    </location>
</feature>
<dbReference type="GO" id="GO:0008270">
    <property type="term" value="F:zinc ion binding"/>
    <property type="evidence" value="ECO:0007669"/>
    <property type="project" value="InterPro"/>
</dbReference>
<dbReference type="GO" id="GO:0008237">
    <property type="term" value="F:metallopeptidase activity"/>
    <property type="evidence" value="ECO:0007669"/>
    <property type="project" value="InterPro"/>
</dbReference>
<dbReference type="SUPFAM" id="SSF55486">
    <property type="entry name" value="Metalloproteases ('zincins'), catalytic domain"/>
    <property type="match status" value="1"/>
</dbReference>
<feature type="transmembrane region" description="Helical" evidence="1">
    <location>
        <begin position="557"/>
        <end position="579"/>
    </location>
</feature>
<evidence type="ECO:0000256" key="1">
    <source>
        <dbReference type="SAM" id="Phobius"/>
    </source>
</evidence>
<dbReference type="InterPro" id="IPR027268">
    <property type="entry name" value="Peptidase_M4/M1_CTD_sf"/>
</dbReference>
<feature type="transmembrane region" description="Helical" evidence="1">
    <location>
        <begin position="243"/>
        <end position="260"/>
    </location>
</feature>
<protein>
    <recommendedName>
        <fullName evidence="2">Peptidase M1 membrane alanine aminopeptidase domain-containing protein</fullName>
    </recommendedName>
</protein>
<dbReference type="InterPro" id="IPR014782">
    <property type="entry name" value="Peptidase_M1_dom"/>
</dbReference>
<feature type="transmembrane region" description="Helical" evidence="1">
    <location>
        <begin position="174"/>
        <end position="191"/>
    </location>
</feature>
<dbReference type="RefSeq" id="WP_208659327.1">
    <property type="nucleotide sequence ID" value="NZ_CP031775.2"/>
</dbReference>
<feature type="transmembrane region" description="Helical" evidence="1">
    <location>
        <begin position="514"/>
        <end position="536"/>
    </location>
</feature>
<feature type="transmembrane region" description="Helical" evidence="1">
    <location>
        <begin position="472"/>
        <end position="494"/>
    </location>
</feature>
<feature type="transmembrane region" description="Helical" evidence="1">
    <location>
        <begin position="59"/>
        <end position="81"/>
    </location>
</feature>
<evidence type="ECO:0000313" key="3">
    <source>
        <dbReference type="EMBL" id="QDZ91560.1"/>
    </source>
</evidence>
<dbReference type="Proteomes" id="UP000321124">
    <property type="component" value="Chromosome"/>
</dbReference>
<dbReference type="Gene3D" id="1.10.390.10">
    <property type="entry name" value="Neutral Protease Domain 2"/>
    <property type="match status" value="1"/>
</dbReference>
<feature type="transmembrane region" description="Helical" evidence="1">
    <location>
        <begin position="400"/>
        <end position="421"/>
    </location>
</feature>
<sequence>MLLSMLRFEWRYYLRQPSFYVVSLLLFLMSFLSVASNNIQIGSGGEVLKNSPFGISQTLLIMGLISMFAVVNFVGSTAIRNHQHLMEELIYSKPLSPFAYQFGRFLGSFMVVLAVFAFVPIGLILGSFMPWVDGSRFGPFVLSHYLIPYFQLSVPSLLLISCLFYAMASRFRSLMALYLTAVAMLVLYTLTGEMASQLQYRTIAALLDPFALRTFAEVTRYWTISEKNHQLLELSGLVLQNRALWLAIACVLLALSGIFRQPTLTKKRDKKSIKVEKIPELVPLSGLSTRTEINARLQFWTRVKFEVKQVLLTAPFLVLGVLTVFNLVGPMFDDFGWYGTSNWPLTQDMVDNIAGATGLLMVIVLIYYSAEIVWRERTSGMGDIVDSAPVSNLCFWASKLVAVLIVMTLLYVLAMSTTIVFQLIKGQGNLEISQYLIRLGFYYLLPLLLSSILAFFLQVLSPNKYAGMGLFVAYYLTTFVMANWGFGHSLYNFAQSPSLSYSDMNGYGWGLLSHSLYMIYWGAFSLILFVLGYGLYHRGPQQSLKTRLGLLGYQLGLSGKAIVVAGLVVFIGSGSYLFYQTKVVNHYLTQDETTDLQADYEKTFKQYQGMPILVTTKVNANIDIFPEQRKIAAKVMFEWQNKSDKPIEKMLVQLPEHTQADTVKITIPNATLGEFDRRFRNTWLSFSAPVLPGQTVAGNIELVRESVGIAESGFDLSVVENGTFINNLELLPLFGYQDGYELMDRHERQKRGLTEKERANKLEDSRYYRQNFFGVDGDFIQFEATVSTSADQIALAPGYLQKQWQQDGRQYFHYLMDSPMVNFYAIISGRYQVEKVEHNGIAVEVYYHVDHPWNVARMVESVKDSIDYYTTAFGPYQHKQMRIMEFPGYRSFAQSFANTVPYSERIGFITDLRNEDNIDPVYYVTAHEVAHQWWGHQVGAADVQGSAVISESLSQYSALMVLEHKYGDKMIRKFLKYELDRYLRGRSSESIKEQPLLRSENQQYIHYQKGSVVMMAIKDVLGEAKLNANLKAFLTRYQYRNDPFPTTVDLVSYLKQGTDEVQSRFIDESFNDITLYDLRLTNAVATVLPNGKTQVELTIYASRKVASGKGEETEQPLDMQVDIGAFSVDPDKLKDEKQILLLEKHHLVSGENKLTLTLDEKPSYVGVDPFVKLIDRDARDNIFKL</sequence>
<accession>A0A5B8QY11</accession>
<dbReference type="KEGG" id="sdeo:D0436_14460"/>
<gene>
    <name evidence="3" type="ORF">D0436_14460</name>
</gene>
<feature type="transmembrane region" description="Helical" evidence="1">
    <location>
        <begin position="310"/>
        <end position="332"/>
    </location>
</feature>
<feature type="transmembrane region" description="Helical" evidence="1">
    <location>
        <begin position="441"/>
        <end position="460"/>
    </location>
</feature>
<proteinExistence type="predicted"/>
<keyword evidence="1" id="KW-0472">Membrane</keyword>
<evidence type="ECO:0000313" key="4">
    <source>
        <dbReference type="Proteomes" id="UP000321124"/>
    </source>
</evidence>
<feature type="transmembrane region" description="Helical" evidence="1">
    <location>
        <begin position="102"/>
        <end position="126"/>
    </location>
</feature>
<evidence type="ECO:0000259" key="2">
    <source>
        <dbReference type="Pfam" id="PF01433"/>
    </source>
</evidence>